<evidence type="ECO:0000313" key="1">
    <source>
        <dbReference type="EMBL" id="KAF2704220.1"/>
    </source>
</evidence>
<dbReference type="EMBL" id="MU005783">
    <property type="protein sequence ID" value="KAF2704220.1"/>
    <property type="molecule type" value="Genomic_DNA"/>
</dbReference>
<accession>A0A6G1JUP4</accession>
<dbReference type="AlphaFoldDB" id="A0A6G1JUP4"/>
<dbReference type="Proteomes" id="UP000799428">
    <property type="component" value="Unassembled WGS sequence"/>
</dbReference>
<proteinExistence type="predicted"/>
<name>A0A6G1JUP4_9PLEO</name>
<keyword evidence="2" id="KW-1185">Reference proteome</keyword>
<protein>
    <submittedName>
        <fullName evidence="1">Uncharacterized protein</fullName>
    </submittedName>
</protein>
<gene>
    <name evidence="1" type="ORF">K504DRAFT_160378</name>
</gene>
<organism evidence="1 2">
    <name type="scientific">Pleomassaria siparia CBS 279.74</name>
    <dbReference type="NCBI Taxonomy" id="1314801"/>
    <lineage>
        <taxon>Eukaryota</taxon>
        <taxon>Fungi</taxon>
        <taxon>Dikarya</taxon>
        <taxon>Ascomycota</taxon>
        <taxon>Pezizomycotina</taxon>
        <taxon>Dothideomycetes</taxon>
        <taxon>Pleosporomycetidae</taxon>
        <taxon>Pleosporales</taxon>
        <taxon>Pleomassariaceae</taxon>
        <taxon>Pleomassaria</taxon>
    </lineage>
</organism>
<evidence type="ECO:0000313" key="2">
    <source>
        <dbReference type="Proteomes" id="UP000799428"/>
    </source>
</evidence>
<reference evidence="1" key="1">
    <citation type="journal article" date="2020" name="Stud. Mycol.">
        <title>101 Dothideomycetes genomes: a test case for predicting lifestyles and emergence of pathogens.</title>
        <authorList>
            <person name="Haridas S."/>
            <person name="Albert R."/>
            <person name="Binder M."/>
            <person name="Bloem J."/>
            <person name="Labutti K."/>
            <person name="Salamov A."/>
            <person name="Andreopoulos B."/>
            <person name="Baker S."/>
            <person name="Barry K."/>
            <person name="Bills G."/>
            <person name="Bluhm B."/>
            <person name="Cannon C."/>
            <person name="Castanera R."/>
            <person name="Culley D."/>
            <person name="Daum C."/>
            <person name="Ezra D."/>
            <person name="Gonzalez J."/>
            <person name="Henrissat B."/>
            <person name="Kuo A."/>
            <person name="Liang C."/>
            <person name="Lipzen A."/>
            <person name="Lutzoni F."/>
            <person name="Magnuson J."/>
            <person name="Mondo S."/>
            <person name="Nolan M."/>
            <person name="Ohm R."/>
            <person name="Pangilinan J."/>
            <person name="Park H.-J."/>
            <person name="Ramirez L."/>
            <person name="Alfaro M."/>
            <person name="Sun H."/>
            <person name="Tritt A."/>
            <person name="Yoshinaga Y."/>
            <person name="Zwiers L.-H."/>
            <person name="Turgeon B."/>
            <person name="Goodwin S."/>
            <person name="Spatafora J."/>
            <person name="Crous P."/>
            <person name="Grigoriev I."/>
        </authorList>
    </citation>
    <scope>NUCLEOTIDE SEQUENCE</scope>
    <source>
        <strain evidence="1">CBS 279.74</strain>
    </source>
</reference>
<sequence length="105" mass="11556">MYIQYCTYMGARISSLFAASGSEQCPDRSDAREKGLLFGLIDGHVTLSTMLGNIAVPRVCSGLHVRFFIITVVDSLVYIYVAGEVHVGGWYLAISKSWCIDTDDL</sequence>